<dbReference type="InterPro" id="IPR015422">
    <property type="entry name" value="PyrdxlP-dep_Trfase_small"/>
</dbReference>
<protein>
    <recommendedName>
        <fullName evidence="3">Aminotransferase</fullName>
        <ecNumber evidence="3">2.6.1.-</ecNumber>
    </recommendedName>
</protein>
<dbReference type="Pfam" id="PF00155">
    <property type="entry name" value="Aminotran_1_2"/>
    <property type="match status" value="1"/>
</dbReference>
<dbReference type="Proteomes" id="UP000434554">
    <property type="component" value="Unassembled WGS sequence"/>
</dbReference>
<dbReference type="PROSITE" id="PS00105">
    <property type="entry name" value="AA_TRANSFER_CLASS_1"/>
    <property type="match status" value="1"/>
</dbReference>
<dbReference type="InterPro" id="IPR004839">
    <property type="entry name" value="Aminotransferase_I/II_large"/>
</dbReference>
<dbReference type="Gene3D" id="3.90.1150.10">
    <property type="entry name" value="Aspartate Aminotransferase, domain 1"/>
    <property type="match status" value="1"/>
</dbReference>
<dbReference type="GO" id="GO:0030170">
    <property type="term" value="F:pyridoxal phosphate binding"/>
    <property type="evidence" value="ECO:0007669"/>
    <property type="project" value="InterPro"/>
</dbReference>
<dbReference type="AlphaFoldDB" id="A0A833FJ80"/>
<evidence type="ECO:0000256" key="1">
    <source>
        <dbReference type="ARBA" id="ARBA00001933"/>
    </source>
</evidence>
<reference evidence="5 6" key="1">
    <citation type="submission" date="2019-09" db="EMBL/GenBank/DDBJ databases">
        <title>Draft genome sequence of 3 type strains from the CCUG.</title>
        <authorList>
            <person name="Pineiro-Iglesias B."/>
            <person name="Tunovic T."/>
            <person name="Unosson C."/>
            <person name="Inganas E."/>
            <person name="Ohlen M."/>
            <person name="Cardew S."/>
            <person name="Jensie-Markopoulos S."/>
            <person name="Salva-Serra F."/>
            <person name="Jaen-Luchoro D."/>
            <person name="Karlsson R."/>
            <person name="Svensson-Stadler L."/>
            <person name="Chun J."/>
            <person name="Moore E."/>
        </authorList>
    </citation>
    <scope>NUCLEOTIDE SEQUENCE [LARGE SCALE GENOMIC DNA]</scope>
    <source>
        <strain evidence="5 6">CCUG 65427</strain>
    </source>
</reference>
<comment type="similarity">
    <text evidence="3">Belongs to the class-I pyridoxal-phosphate-dependent aminotransferase family.</text>
</comment>
<evidence type="ECO:0000313" key="6">
    <source>
        <dbReference type="Proteomes" id="UP000434554"/>
    </source>
</evidence>
<keyword evidence="2" id="KW-0663">Pyridoxal phosphate</keyword>
<dbReference type="GeneID" id="83055464"/>
<dbReference type="EC" id="2.6.1.-" evidence="3"/>
<evidence type="ECO:0000256" key="2">
    <source>
        <dbReference type="ARBA" id="ARBA00022898"/>
    </source>
</evidence>
<dbReference type="InterPro" id="IPR015424">
    <property type="entry name" value="PyrdxlP-dep_Trfase"/>
</dbReference>
<feature type="domain" description="Aminotransferase class I/classII large" evidence="4">
    <location>
        <begin position="22"/>
        <end position="379"/>
    </location>
</feature>
<dbReference type="CDD" id="cd00609">
    <property type="entry name" value="AAT_like"/>
    <property type="match status" value="1"/>
</dbReference>
<evidence type="ECO:0000256" key="3">
    <source>
        <dbReference type="RuleBase" id="RU000481"/>
    </source>
</evidence>
<evidence type="ECO:0000259" key="4">
    <source>
        <dbReference type="Pfam" id="PF00155"/>
    </source>
</evidence>
<evidence type="ECO:0000313" key="5">
    <source>
        <dbReference type="EMBL" id="KAB1479288.1"/>
    </source>
</evidence>
<proteinExistence type="inferred from homology"/>
<dbReference type="EMBL" id="WBKH01000003">
    <property type="protein sequence ID" value="KAB1479288.1"/>
    <property type="molecule type" value="Genomic_DNA"/>
</dbReference>
<dbReference type="GO" id="GO:0008483">
    <property type="term" value="F:transaminase activity"/>
    <property type="evidence" value="ECO:0007669"/>
    <property type="project" value="UniProtKB-KW"/>
</dbReference>
<dbReference type="SUPFAM" id="SSF53383">
    <property type="entry name" value="PLP-dependent transferases"/>
    <property type="match status" value="1"/>
</dbReference>
<keyword evidence="3 5" id="KW-0808">Transferase</keyword>
<dbReference type="Gene3D" id="3.40.640.10">
    <property type="entry name" value="Type I PLP-dependent aspartate aminotransferase-like (Major domain)"/>
    <property type="match status" value="1"/>
</dbReference>
<dbReference type="PANTHER" id="PTHR42885">
    <property type="entry name" value="HISTIDINOL-PHOSPHATE AMINOTRANSFERASE-RELATED"/>
    <property type="match status" value="1"/>
</dbReference>
<dbReference type="InterPro" id="IPR004838">
    <property type="entry name" value="NHTrfase_class1_PyrdxlP-BS"/>
</dbReference>
<name>A0A833FJ80_9FIRM</name>
<comment type="cofactor">
    <cofactor evidence="1 3">
        <name>pyridoxal 5'-phosphate</name>
        <dbReference type="ChEBI" id="CHEBI:597326"/>
    </cofactor>
</comment>
<dbReference type="InterPro" id="IPR015421">
    <property type="entry name" value="PyrdxlP-dep_Trfase_major"/>
</dbReference>
<comment type="caution">
    <text evidence="5">The sequence shown here is derived from an EMBL/GenBank/DDBJ whole genome shotgun (WGS) entry which is preliminary data.</text>
</comment>
<organism evidence="5 6">
    <name type="scientific">Veillonella seminalis</name>
    <dbReference type="NCBI Taxonomy" id="1502943"/>
    <lineage>
        <taxon>Bacteria</taxon>
        <taxon>Bacillati</taxon>
        <taxon>Bacillota</taxon>
        <taxon>Negativicutes</taxon>
        <taxon>Veillonellales</taxon>
        <taxon>Veillonellaceae</taxon>
        <taxon>Veillonella</taxon>
    </lineage>
</organism>
<dbReference type="RefSeq" id="WP_006556745.1">
    <property type="nucleotide sequence ID" value="NZ_CAUBPY010000011.1"/>
</dbReference>
<dbReference type="PANTHER" id="PTHR42885:SF1">
    <property type="entry name" value="THREONINE-PHOSPHATE DECARBOXYLASE"/>
    <property type="match status" value="1"/>
</dbReference>
<sequence length="402" mass="44838">MKNTHGGNIYKVAAAHNVAPQDITDFSANINPLGMSPKGQEALKAHLNEIIHYPDPEYTDLRSKVSEVLDVPDENILVGNGAAELLYALMTLPEITEVLVPAPGFSEYTLAARAKGLDVLEYEMIPMSASDEIESLHQSLSFFGNSKTHQPITHFAVPYEDLKQHLKRCAEEQIRTLICLGNPNNPDGSLQTLTEVFELAALAEASRSLLLIDESFIEFTNESHSLRPYLTEYPAIIILHSLTKFYAIPGLRLGLLLGQASILKTIAPQVPTWSVNHLAQQYGIAALQDEVYRQKTRAVVAREKEWLYGAINSFDFITALPPTVNFLLLHWHPANPSLSDFMNFLEDKQLLIRSCEAYSGLGQGWFRIAVKDRTDNELLISYVKEFAHAHNLLSSPRSDGME</sequence>
<keyword evidence="3 5" id="KW-0032">Aminotransferase</keyword>
<accession>A0A833FJ80</accession>
<gene>
    <name evidence="5" type="ORF">F8R14_03790</name>
</gene>